<accession>A0AA39I760</accession>
<dbReference type="Pfam" id="PF10320">
    <property type="entry name" value="7TM_GPCR_Srsx"/>
    <property type="match status" value="1"/>
</dbReference>
<reference evidence="7" key="1">
    <citation type="submission" date="2023-06" db="EMBL/GenBank/DDBJ databases">
        <title>Genomic analysis of the entomopathogenic nematode Steinernema hermaphroditum.</title>
        <authorList>
            <person name="Schwarz E.M."/>
            <person name="Heppert J.K."/>
            <person name="Baniya A."/>
            <person name="Schwartz H.T."/>
            <person name="Tan C.-H."/>
            <person name="Antoshechkin I."/>
            <person name="Sternberg P.W."/>
            <person name="Goodrich-Blair H."/>
            <person name="Dillman A.R."/>
        </authorList>
    </citation>
    <scope>NUCLEOTIDE SEQUENCE</scope>
    <source>
        <strain evidence="7">PS9179</strain>
        <tissue evidence="7">Whole animal</tissue>
    </source>
</reference>
<name>A0AA39I760_9BILA</name>
<evidence type="ECO:0000313" key="8">
    <source>
        <dbReference type="Proteomes" id="UP001175271"/>
    </source>
</evidence>
<organism evidence="7 8">
    <name type="scientific">Steinernema hermaphroditum</name>
    <dbReference type="NCBI Taxonomy" id="289476"/>
    <lineage>
        <taxon>Eukaryota</taxon>
        <taxon>Metazoa</taxon>
        <taxon>Ecdysozoa</taxon>
        <taxon>Nematoda</taxon>
        <taxon>Chromadorea</taxon>
        <taxon>Rhabditida</taxon>
        <taxon>Tylenchina</taxon>
        <taxon>Panagrolaimomorpha</taxon>
        <taxon>Strongyloidoidea</taxon>
        <taxon>Steinernematidae</taxon>
        <taxon>Steinernema</taxon>
    </lineage>
</organism>
<dbReference type="PANTHER" id="PTHR23360">
    <property type="entry name" value="G-PROTEIN COUPLED RECEPTORS FAMILY 1 PROFILE DOMAIN-CONTAINING PROTEIN-RELATED"/>
    <property type="match status" value="1"/>
</dbReference>
<dbReference type="InterPro" id="IPR047130">
    <property type="entry name" value="7TM_GPCR_Srsx_nematod"/>
</dbReference>
<sequence>MMTYGDYAAAISIIVIAVPGLFGNVNILAAILRKKDLRTKSGCLMCLVAFYDCISILFEIVTAKRLFCGEILPKRDCFASVVPYFIILVTQSYTLLALAVDRMIAIFYPMKYRQMSMTFSLLLSCLPGILIGSVLAVLAFVYMDDDTVAFCNPPMALPSKIEEIYRSYTVAVNICIISLYAISLYGIHRQKKLLHTIHDARHSRHVLQQQQTMRTIGVILMVFVAAYFVVQLVNFVIIYAQIDESLPAIEFIRGMSVVPIMITFSQSFYVYWWRSREYRTVFKEQLKYVFRCLPWGKRSATVRSSTRTVFHVSHIS</sequence>
<feature type="domain" description="G-protein coupled receptors family 1 profile" evidence="6">
    <location>
        <begin position="23"/>
        <end position="271"/>
    </location>
</feature>
<evidence type="ECO:0000256" key="1">
    <source>
        <dbReference type="ARBA" id="ARBA00004370"/>
    </source>
</evidence>
<proteinExistence type="predicted"/>
<feature type="transmembrane region" description="Helical" evidence="5">
    <location>
        <begin position="251"/>
        <end position="273"/>
    </location>
</feature>
<dbReference type="PROSITE" id="PS50262">
    <property type="entry name" value="G_PROTEIN_RECEP_F1_2"/>
    <property type="match status" value="1"/>
</dbReference>
<keyword evidence="3 5" id="KW-1133">Transmembrane helix</keyword>
<feature type="transmembrane region" description="Helical" evidence="5">
    <location>
        <begin position="218"/>
        <end position="239"/>
    </location>
</feature>
<dbReference type="CDD" id="cd00637">
    <property type="entry name" value="7tm_classA_rhodopsin-like"/>
    <property type="match status" value="1"/>
</dbReference>
<dbReference type="InterPro" id="IPR019424">
    <property type="entry name" value="7TM_GPCR_Srsx"/>
</dbReference>
<comment type="caution">
    <text evidence="7">The sequence shown here is derived from an EMBL/GenBank/DDBJ whole genome shotgun (WGS) entry which is preliminary data.</text>
</comment>
<evidence type="ECO:0000256" key="2">
    <source>
        <dbReference type="ARBA" id="ARBA00022692"/>
    </source>
</evidence>
<feature type="transmembrane region" description="Helical" evidence="5">
    <location>
        <begin position="43"/>
        <end position="61"/>
    </location>
</feature>
<keyword evidence="2 5" id="KW-0812">Transmembrane</keyword>
<evidence type="ECO:0000256" key="4">
    <source>
        <dbReference type="ARBA" id="ARBA00023136"/>
    </source>
</evidence>
<dbReference type="Gene3D" id="1.20.1070.10">
    <property type="entry name" value="Rhodopsin 7-helix transmembrane proteins"/>
    <property type="match status" value="1"/>
</dbReference>
<feature type="transmembrane region" description="Helical" evidence="5">
    <location>
        <begin position="163"/>
        <end position="187"/>
    </location>
</feature>
<dbReference type="EMBL" id="JAUCMV010000002">
    <property type="protein sequence ID" value="KAK0419065.1"/>
    <property type="molecule type" value="Genomic_DNA"/>
</dbReference>
<dbReference type="SMART" id="SM01381">
    <property type="entry name" value="7TM_GPCR_Srsx"/>
    <property type="match status" value="1"/>
</dbReference>
<evidence type="ECO:0000259" key="6">
    <source>
        <dbReference type="PROSITE" id="PS50262"/>
    </source>
</evidence>
<evidence type="ECO:0000256" key="3">
    <source>
        <dbReference type="ARBA" id="ARBA00022989"/>
    </source>
</evidence>
<dbReference type="InterPro" id="IPR017452">
    <property type="entry name" value="GPCR_Rhodpsn_7TM"/>
</dbReference>
<gene>
    <name evidence="7" type="ORF">QR680_013934</name>
</gene>
<dbReference type="InterPro" id="IPR000276">
    <property type="entry name" value="GPCR_Rhodpsn"/>
</dbReference>
<feature type="transmembrane region" description="Helical" evidence="5">
    <location>
        <begin position="6"/>
        <end position="31"/>
    </location>
</feature>
<keyword evidence="8" id="KW-1185">Reference proteome</keyword>
<dbReference type="GO" id="GO:0016020">
    <property type="term" value="C:membrane"/>
    <property type="evidence" value="ECO:0007669"/>
    <property type="project" value="UniProtKB-SubCell"/>
</dbReference>
<protein>
    <recommendedName>
        <fullName evidence="6">G-protein coupled receptors family 1 profile domain-containing protein</fullName>
    </recommendedName>
</protein>
<dbReference type="GO" id="GO:0004930">
    <property type="term" value="F:G protein-coupled receptor activity"/>
    <property type="evidence" value="ECO:0007669"/>
    <property type="project" value="InterPro"/>
</dbReference>
<dbReference type="SUPFAM" id="SSF81321">
    <property type="entry name" value="Family A G protein-coupled receptor-like"/>
    <property type="match status" value="1"/>
</dbReference>
<dbReference type="PANTHER" id="PTHR23360:SF37">
    <property type="entry name" value="G-PROTEIN COUPLED RECEPTORS FAMILY 1 PROFILE DOMAIN-CONTAINING PROTEIN"/>
    <property type="match status" value="1"/>
</dbReference>
<comment type="subcellular location">
    <subcellularLocation>
        <location evidence="1">Membrane</location>
    </subcellularLocation>
</comment>
<dbReference type="Proteomes" id="UP001175271">
    <property type="component" value="Unassembled WGS sequence"/>
</dbReference>
<evidence type="ECO:0000256" key="5">
    <source>
        <dbReference type="SAM" id="Phobius"/>
    </source>
</evidence>
<dbReference type="PRINTS" id="PR00237">
    <property type="entry name" value="GPCRRHODOPSN"/>
</dbReference>
<keyword evidence="4 5" id="KW-0472">Membrane</keyword>
<feature type="transmembrane region" description="Helical" evidence="5">
    <location>
        <begin position="81"/>
        <end position="100"/>
    </location>
</feature>
<evidence type="ECO:0000313" key="7">
    <source>
        <dbReference type="EMBL" id="KAK0419065.1"/>
    </source>
</evidence>
<feature type="transmembrane region" description="Helical" evidence="5">
    <location>
        <begin position="121"/>
        <end position="143"/>
    </location>
</feature>
<dbReference type="AlphaFoldDB" id="A0AA39I760"/>